<dbReference type="EMBL" id="JAWWNJ010000017">
    <property type="protein sequence ID" value="KAK7038645.1"/>
    <property type="molecule type" value="Genomic_DNA"/>
</dbReference>
<accession>A0AAW0CI88</accession>
<evidence type="ECO:0000313" key="2">
    <source>
        <dbReference type="Proteomes" id="UP001362999"/>
    </source>
</evidence>
<comment type="caution">
    <text evidence="1">The sequence shown here is derived from an EMBL/GenBank/DDBJ whole genome shotgun (WGS) entry which is preliminary data.</text>
</comment>
<protein>
    <submittedName>
        <fullName evidence="1">Uncharacterized protein</fullName>
    </submittedName>
</protein>
<sequence>MLDVNCKISSDSSSVLVFSPISAAFAYPAQPQLLPTHYRHLRLTETQAHDLTLSYTNSPAADSPGFPRCRRRRVHVTRQNDSPGYRTSPFGAFRSPPSYIQEASPNMVPIVEARHVPPQTCMASSTRPSPRRISPAHACTLTAPCVVSPPLPLKQSRHRNPIPIPPTTVDLLERVDPPLLFSGPLSLDFMHLYHKYLHPSSPAWGSTGLPREYDHDGSSTLSGGVHAGHRACAVIVVVRRTFAIGVIEDSRLREGTRLVFLRRPSLESGSGGRVLSASRGSRRVRLHYMPRWSSSLADSQTGSGWRVEGGGYGWGDGVEVRLQRRLAACRLTLTYLYPRPFVVWILR</sequence>
<name>A0AAW0CI88_9AGAR</name>
<gene>
    <name evidence="1" type="ORF">R3P38DRAFT_3182740</name>
</gene>
<dbReference type="Proteomes" id="UP001362999">
    <property type="component" value="Unassembled WGS sequence"/>
</dbReference>
<proteinExistence type="predicted"/>
<dbReference type="AlphaFoldDB" id="A0AAW0CI88"/>
<reference evidence="1 2" key="1">
    <citation type="journal article" date="2024" name="J Genomics">
        <title>Draft genome sequencing and assembly of Favolaschia claudopus CIRM-BRFM 2984 isolated from oak limbs.</title>
        <authorList>
            <person name="Navarro D."/>
            <person name="Drula E."/>
            <person name="Chaduli D."/>
            <person name="Cazenave R."/>
            <person name="Ahrendt S."/>
            <person name="Wang J."/>
            <person name="Lipzen A."/>
            <person name="Daum C."/>
            <person name="Barry K."/>
            <person name="Grigoriev I.V."/>
            <person name="Favel A."/>
            <person name="Rosso M.N."/>
            <person name="Martin F."/>
        </authorList>
    </citation>
    <scope>NUCLEOTIDE SEQUENCE [LARGE SCALE GENOMIC DNA]</scope>
    <source>
        <strain evidence="1 2">CIRM-BRFM 2984</strain>
    </source>
</reference>
<evidence type="ECO:0000313" key="1">
    <source>
        <dbReference type="EMBL" id="KAK7038645.1"/>
    </source>
</evidence>
<keyword evidence="2" id="KW-1185">Reference proteome</keyword>
<organism evidence="1 2">
    <name type="scientific">Favolaschia claudopus</name>
    <dbReference type="NCBI Taxonomy" id="2862362"/>
    <lineage>
        <taxon>Eukaryota</taxon>
        <taxon>Fungi</taxon>
        <taxon>Dikarya</taxon>
        <taxon>Basidiomycota</taxon>
        <taxon>Agaricomycotina</taxon>
        <taxon>Agaricomycetes</taxon>
        <taxon>Agaricomycetidae</taxon>
        <taxon>Agaricales</taxon>
        <taxon>Marasmiineae</taxon>
        <taxon>Mycenaceae</taxon>
        <taxon>Favolaschia</taxon>
    </lineage>
</organism>